<keyword evidence="3" id="KW-1185">Reference proteome</keyword>
<evidence type="ECO:0000313" key="2">
    <source>
        <dbReference type="EMBL" id="PVD23214.1"/>
    </source>
</evidence>
<gene>
    <name evidence="2" type="ORF">C0Q70_16477</name>
</gene>
<protein>
    <submittedName>
        <fullName evidence="2">Uncharacterized protein</fullName>
    </submittedName>
</protein>
<organism evidence="2 3">
    <name type="scientific">Pomacea canaliculata</name>
    <name type="common">Golden apple snail</name>
    <dbReference type="NCBI Taxonomy" id="400727"/>
    <lineage>
        <taxon>Eukaryota</taxon>
        <taxon>Metazoa</taxon>
        <taxon>Spiralia</taxon>
        <taxon>Lophotrochozoa</taxon>
        <taxon>Mollusca</taxon>
        <taxon>Gastropoda</taxon>
        <taxon>Caenogastropoda</taxon>
        <taxon>Architaenioglossa</taxon>
        <taxon>Ampullarioidea</taxon>
        <taxon>Ampullariidae</taxon>
        <taxon>Pomacea</taxon>
    </lineage>
</organism>
<feature type="compositionally biased region" description="Basic and acidic residues" evidence="1">
    <location>
        <begin position="1"/>
        <end position="14"/>
    </location>
</feature>
<dbReference type="EMBL" id="PZQS01000010">
    <property type="protein sequence ID" value="PVD23214.1"/>
    <property type="molecule type" value="Genomic_DNA"/>
</dbReference>
<evidence type="ECO:0000256" key="1">
    <source>
        <dbReference type="SAM" id="MobiDB-lite"/>
    </source>
</evidence>
<feature type="compositionally biased region" description="Basic and acidic residues" evidence="1">
    <location>
        <begin position="41"/>
        <end position="53"/>
    </location>
</feature>
<dbReference type="Proteomes" id="UP000245119">
    <property type="component" value="Linkage Group LG10"/>
</dbReference>
<evidence type="ECO:0000313" key="3">
    <source>
        <dbReference type="Proteomes" id="UP000245119"/>
    </source>
</evidence>
<feature type="compositionally biased region" description="Polar residues" evidence="1">
    <location>
        <begin position="66"/>
        <end position="75"/>
    </location>
</feature>
<dbReference type="AlphaFoldDB" id="A0A2T7NPW5"/>
<reference evidence="2 3" key="1">
    <citation type="submission" date="2018-04" db="EMBL/GenBank/DDBJ databases">
        <title>The genome of golden apple snail Pomacea canaliculata provides insight into stress tolerance and invasive adaptation.</title>
        <authorList>
            <person name="Liu C."/>
            <person name="Liu B."/>
            <person name="Ren Y."/>
            <person name="Zhang Y."/>
            <person name="Wang H."/>
            <person name="Li S."/>
            <person name="Jiang F."/>
            <person name="Yin L."/>
            <person name="Zhang G."/>
            <person name="Qian W."/>
            <person name="Fan W."/>
        </authorList>
    </citation>
    <scope>NUCLEOTIDE SEQUENCE [LARGE SCALE GENOMIC DNA]</scope>
    <source>
        <strain evidence="2">SZHN2017</strain>
        <tissue evidence="2">Muscle</tissue>
    </source>
</reference>
<accession>A0A2T7NPW5</accession>
<proteinExistence type="predicted"/>
<feature type="compositionally biased region" description="Polar residues" evidence="1">
    <location>
        <begin position="15"/>
        <end position="35"/>
    </location>
</feature>
<name>A0A2T7NPW5_POMCA</name>
<feature type="region of interest" description="Disordered" evidence="1">
    <location>
        <begin position="1"/>
        <end position="80"/>
    </location>
</feature>
<sequence>MHDAKLSDVEDSQSKQDNNIQSQPHPIHGISQTNRRNLRHVTHDPWEGERESPIRSLGGMRDSMEESNQNASEAQTMKMERGEIPKYEHYVVLATSYGIDYLCEDRSVLANIDRLFIPATEGAVGFMTQHPGIRINRL</sequence>
<comment type="caution">
    <text evidence="2">The sequence shown here is derived from an EMBL/GenBank/DDBJ whole genome shotgun (WGS) entry which is preliminary data.</text>
</comment>